<evidence type="ECO:0000313" key="2">
    <source>
        <dbReference type="Proteomes" id="UP000078084"/>
    </source>
</evidence>
<reference evidence="1 2" key="1">
    <citation type="submission" date="2015-04" db="EMBL/GenBank/DDBJ databases">
        <title>Genome sequence of Kerstersia gyiorum CG1.</title>
        <authorList>
            <person name="Greninger A.L."/>
            <person name="Kozyreva V."/>
            <person name="Chaturvedi V."/>
        </authorList>
    </citation>
    <scope>NUCLEOTIDE SEQUENCE [LARGE SCALE GENOMIC DNA]</scope>
    <source>
        <strain evidence="1 2">CG1</strain>
    </source>
</reference>
<dbReference type="OrthoDB" id="8913560at2"/>
<dbReference type="Proteomes" id="UP000078084">
    <property type="component" value="Unassembled WGS sequence"/>
</dbReference>
<name>A0A171KUR3_9BURK</name>
<dbReference type="EMBL" id="LBNE01000002">
    <property type="protein sequence ID" value="KKO72630.1"/>
    <property type="molecule type" value="Genomic_DNA"/>
</dbReference>
<sequence length="159" mass="17812">MSSKTEDLQKLYQEVLDYKSDIDDDGDVRFRHPEMGVFYISIDAEGDPEFLRLVFPNFADDERTGLSREQLLELANEVNIKNKAAKLTVSYMNSDNTWNVSAQIECFIAPADQSPDPDLLRATMNRNISAIRASLSTFHQAVEEAKGSASEEGEEGDSI</sequence>
<dbReference type="GeneID" id="99726008"/>
<evidence type="ECO:0008006" key="3">
    <source>
        <dbReference type="Google" id="ProtNLM"/>
    </source>
</evidence>
<comment type="caution">
    <text evidence="1">The sequence shown here is derived from an EMBL/GenBank/DDBJ whole genome shotgun (WGS) entry which is preliminary data.</text>
</comment>
<dbReference type="RefSeq" id="WP_068368977.1">
    <property type="nucleotide sequence ID" value="NZ_CP033936.1"/>
</dbReference>
<dbReference type="AlphaFoldDB" id="A0A171KUR3"/>
<organism evidence="1 2">
    <name type="scientific">Kerstersia gyiorum</name>
    <dbReference type="NCBI Taxonomy" id="206506"/>
    <lineage>
        <taxon>Bacteria</taxon>
        <taxon>Pseudomonadati</taxon>
        <taxon>Pseudomonadota</taxon>
        <taxon>Betaproteobacteria</taxon>
        <taxon>Burkholderiales</taxon>
        <taxon>Alcaligenaceae</taxon>
        <taxon>Kerstersia</taxon>
    </lineage>
</organism>
<evidence type="ECO:0000313" key="1">
    <source>
        <dbReference type="EMBL" id="KKO72630.1"/>
    </source>
</evidence>
<accession>A0A171KUR3</accession>
<protein>
    <recommendedName>
        <fullName evidence="3">Sensory transduction regulator</fullName>
    </recommendedName>
</protein>
<keyword evidence="2" id="KW-1185">Reference proteome</keyword>
<gene>
    <name evidence="1" type="ORF">AAV32_06335</name>
</gene>
<proteinExistence type="predicted"/>